<keyword evidence="1" id="KW-0812">Transmembrane</keyword>
<comment type="caution">
    <text evidence="3">The sequence shown here is derived from an EMBL/GenBank/DDBJ whole genome shotgun (WGS) entry which is preliminary data.</text>
</comment>
<protein>
    <submittedName>
        <fullName evidence="3">Acyltransferase</fullName>
    </submittedName>
</protein>
<feature type="transmembrane region" description="Helical" evidence="1">
    <location>
        <begin position="194"/>
        <end position="214"/>
    </location>
</feature>
<evidence type="ECO:0000256" key="1">
    <source>
        <dbReference type="SAM" id="Phobius"/>
    </source>
</evidence>
<feature type="transmembrane region" description="Helical" evidence="1">
    <location>
        <begin position="250"/>
        <end position="269"/>
    </location>
</feature>
<feature type="transmembrane region" description="Helical" evidence="1">
    <location>
        <begin position="226"/>
        <end position="244"/>
    </location>
</feature>
<dbReference type="InterPro" id="IPR050879">
    <property type="entry name" value="Acyltransferase_3"/>
</dbReference>
<accession>A0ABS3LXB0</accession>
<keyword evidence="3" id="KW-0012">Acyltransferase</keyword>
<dbReference type="EMBL" id="JAFVMF010000012">
    <property type="protein sequence ID" value="MBO1360559.1"/>
    <property type="molecule type" value="Genomic_DNA"/>
</dbReference>
<feature type="transmembrane region" description="Helical" evidence="1">
    <location>
        <begin position="137"/>
        <end position="156"/>
    </location>
</feature>
<dbReference type="Proteomes" id="UP000664771">
    <property type="component" value="Unassembled WGS sequence"/>
</dbReference>
<feature type="transmembrane region" description="Helical" evidence="1">
    <location>
        <begin position="276"/>
        <end position="294"/>
    </location>
</feature>
<keyword evidence="4" id="KW-1185">Reference proteome</keyword>
<dbReference type="PANTHER" id="PTHR23028">
    <property type="entry name" value="ACETYLTRANSFERASE"/>
    <property type="match status" value="1"/>
</dbReference>
<name>A0ABS3LXB0_9PROT</name>
<proteinExistence type="predicted"/>
<keyword evidence="1" id="KW-0472">Membrane</keyword>
<dbReference type="GO" id="GO:0016746">
    <property type="term" value="F:acyltransferase activity"/>
    <property type="evidence" value="ECO:0007669"/>
    <property type="project" value="UniProtKB-KW"/>
</dbReference>
<feature type="domain" description="Acyltransferase 3" evidence="2">
    <location>
        <begin position="16"/>
        <end position="328"/>
    </location>
</feature>
<feature type="transmembrane region" description="Helical" evidence="1">
    <location>
        <begin position="48"/>
        <end position="66"/>
    </location>
</feature>
<dbReference type="Pfam" id="PF01757">
    <property type="entry name" value="Acyl_transf_3"/>
    <property type="match status" value="1"/>
</dbReference>
<evidence type="ECO:0000259" key="2">
    <source>
        <dbReference type="Pfam" id="PF01757"/>
    </source>
</evidence>
<feature type="transmembrane region" description="Helical" evidence="1">
    <location>
        <begin position="163"/>
        <end position="182"/>
    </location>
</feature>
<dbReference type="InterPro" id="IPR002656">
    <property type="entry name" value="Acyl_transf_3_dom"/>
</dbReference>
<keyword evidence="3" id="KW-0808">Transferase</keyword>
<gene>
    <name evidence="3" type="ORF">J2D73_12240</name>
</gene>
<evidence type="ECO:0000313" key="3">
    <source>
        <dbReference type="EMBL" id="MBO1360559.1"/>
    </source>
</evidence>
<keyword evidence="1" id="KW-1133">Transmembrane helix</keyword>
<dbReference type="PANTHER" id="PTHR23028:SF134">
    <property type="entry name" value="PUTATIVE (AFU_ORTHOLOGUE AFUA_4G08520)-RELATED"/>
    <property type="match status" value="1"/>
</dbReference>
<feature type="transmembrane region" description="Helical" evidence="1">
    <location>
        <begin position="20"/>
        <end position="36"/>
    </location>
</feature>
<evidence type="ECO:0000313" key="4">
    <source>
        <dbReference type="Proteomes" id="UP000664771"/>
    </source>
</evidence>
<dbReference type="RefSeq" id="WP_207881827.1">
    <property type="nucleotide sequence ID" value="NZ_JAFVMF010000012.1"/>
</dbReference>
<feature type="transmembrane region" description="Helical" evidence="1">
    <location>
        <begin position="314"/>
        <end position="333"/>
    </location>
</feature>
<reference evidence="3 4" key="1">
    <citation type="submission" date="2021-03" db="EMBL/GenBank/DDBJ databases">
        <title>The complete genome sequence of Acetobacter sacchari TBRC 11175.</title>
        <authorList>
            <person name="Charoenyingcharoen P."/>
            <person name="Yukphan P."/>
        </authorList>
    </citation>
    <scope>NUCLEOTIDE SEQUENCE [LARGE SCALE GENOMIC DNA]</scope>
    <source>
        <strain evidence="3 4">TBRC 11175</strain>
    </source>
</reference>
<feature type="transmembrane region" description="Helical" evidence="1">
    <location>
        <begin position="87"/>
        <end position="106"/>
    </location>
</feature>
<sequence>MIYQQGQNMTGNARFNGLDWLRGVAAIAVMIFHYQIADSSHWAPRGYLAVDFFFALSGMVMGAAYEKRLSAGLRLPDFMLKVRLPRLYPLLLLSTCAGCAAAYLAHQLPASPDLSFLSQILLIPAVSGGRTLYPYDIATWSILFELFANACHVLFLRRMGTAGLTGVMAASAVMLVLCGHHFGTLDLGARTTTAVGAVARVGYSYTAGVLIWRFHKEHRLPRIPGGLAIATAGLIACLTCPLTHRSAIDLAMDMGAVIFGFPALIIAGLKSVDSLRANSIFSWMGEISYPLYLLHDPVHVWLSKQLGATPSAQIALASAITAICLSWVSLVFYDIPIRTALQASIRRRQNLHREKPSPSTIKL</sequence>
<organism evidence="3 4">
    <name type="scientific">Acetobacter sacchari</name>
    <dbReference type="NCBI Taxonomy" id="2661687"/>
    <lineage>
        <taxon>Bacteria</taxon>
        <taxon>Pseudomonadati</taxon>
        <taxon>Pseudomonadota</taxon>
        <taxon>Alphaproteobacteria</taxon>
        <taxon>Acetobacterales</taxon>
        <taxon>Acetobacteraceae</taxon>
        <taxon>Acetobacter</taxon>
    </lineage>
</organism>